<protein>
    <recommendedName>
        <fullName evidence="1">F-box domain-containing protein</fullName>
    </recommendedName>
</protein>
<organism evidence="2 3">
    <name type="scientific">Turnera subulata</name>
    <dbReference type="NCBI Taxonomy" id="218843"/>
    <lineage>
        <taxon>Eukaryota</taxon>
        <taxon>Viridiplantae</taxon>
        <taxon>Streptophyta</taxon>
        <taxon>Embryophyta</taxon>
        <taxon>Tracheophyta</taxon>
        <taxon>Spermatophyta</taxon>
        <taxon>Magnoliopsida</taxon>
        <taxon>eudicotyledons</taxon>
        <taxon>Gunneridae</taxon>
        <taxon>Pentapetalae</taxon>
        <taxon>rosids</taxon>
        <taxon>fabids</taxon>
        <taxon>Malpighiales</taxon>
        <taxon>Passifloraceae</taxon>
        <taxon>Turnera</taxon>
    </lineage>
</organism>
<dbReference type="PANTHER" id="PTHR34223:SF51">
    <property type="entry name" value="OS06G0556300 PROTEIN"/>
    <property type="match status" value="1"/>
</dbReference>
<dbReference type="Gene3D" id="1.20.1280.50">
    <property type="match status" value="1"/>
</dbReference>
<dbReference type="PANTHER" id="PTHR34223">
    <property type="entry name" value="OS11G0201299 PROTEIN"/>
    <property type="match status" value="1"/>
</dbReference>
<dbReference type="SUPFAM" id="SSF81383">
    <property type="entry name" value="F-box domain"/>
    <property type="match status" value="1"/>
</dbReference>
<dbReference type="SUPFAM" id="SSF52047">
    <property type="entry name" value="RNI-like"/>
    <property type="match status" value="1"/>
</dbReference>
<dbReference type="Gene3D" id="3.80.10.10">
    <property type="entry name" value="Ribonuclease Inhibitor"/>
    <property type="match status" value="1"/>
</dbReference>
<sequence length="524" mass="59868">MENKKGKQVKIEQGSVDRLSELPEEILLRILSFLRDGETLVRTSLLSKQWENLWRFFVPDLSFDSHADPAESGGGECFHSTVSTALEQLRHVPKIGKFEFTVHVDRTWPPNKNLLGDRVVDFALSRYVDHLVFNYICTNNPHSEPYNPWSNIPRFDALLTCTSLKSLLVGGCYLSDLARHPTLTSLTLERCIISYSHRNFAAMFPNLNTLCLRRCEYPNHCDGITMGRSLVDLTLECDSFLYVEISAPGLKYFRYFFGKFKRFIWFPRVIFPSLEEAEVHALEQVNYEDQEQDIILGGPEGLSFFKLLQGLGNAESVTLSSTIIQALLSFPENLENQPSPFNNRLKHLVVKAPSHEGKGSGFLEIPDNVMNYLLGGRTDVLTFHVSEFEMTMDALKGISACSTLIHNVARTNTRSSNLSTRAATPRKILLFLSSQIVHKVAQPMMNHQERLQLTGDKKVHWLKNSSKEPGQHHETPHQMQILDHNSHGTLQWSIRWSQHWRNLWRFPAAESVSFQLSPQPWSSF</sequence>
<feature type="domain" description="F-box" evidence="1">
    <location>
        <begin position="16"/>
        <end position="66"/>
    </location>
</feature>
<name>A0A9Q0G7U1_9ROSI</name>
<comment type="caution">
    <text evidence="2">The sequence shown here is derived from an EMBL/GenBank/DDBJ whole genome shotgun (WGS) entry which is preliminary data.</text>
</comment>
<gene>
    <name evidence="2" type="ORF">Tsubulata_035547</name>
</gene>
<evidence type="ECO:0000313" key="3">
    <source>
        <dbReference type="Proteomes" id="UP001141552"/>
    </source>
</evidence>
<proteinExistence type="predicted"/>
<dbReference type="Proteomes" id="UP001141552">
    <property type="component" value="Unassembled WGS sequence"/>
</dbReference>
<evidence type="ECO:0000259" key="1">
    <source>
        <dbReference type="PROSITE" id="PS50181"/>
    </source>
</evidence>
<dbReference type="InterPro" id="IPR053197">
    <property type="entry name" value="F-box_SCFL_complex_component"/>
</dbReference>
<dbReference type="InterPro" id="IPR001810">
    <property type="entry name" value="F-box_dom"/>
</dbReference>
<keyword evidence="3" id="KW-1185">Reference proteome</keyword>
<dbReference type="PROSITE" id="PS50181">
    <property type="entry name" value="FBOX"/>
    <property type="match status" value="1"/>
</dbReference>
<dbReference type="AlphaFoldDB" id="A0A9Q0G7U1"/>
<dbReference type="InterPro" id="IPR032675">
    <property type="entry name" value="LRR_dom_sf"/>
</dbReference>
<accession>A0A9Q0G7U1</accession>
<dbReference type="InterPro" id="IPR036047">
    <property type="entry name" value="F-box-like_dom_sf"/>
</dbReference>
<dbReference type="InterPro" id="IPR053781">
    <property type="entry name" value="F-box_AtFBL13-like"/>
</dbReference>
<dbReference type="CDD" id="cd22160">
    <property type="entry name" value="F-box_AtFBL13-like"/>
    <property type="match status" value="1"/>
</dbReference>
<reference evidence="2" key="1">
    <citation type="submission" date="2022-02" db="EMBL/GenBank/DDBJ databases">
        <authorList>
            <person name="Henning P.M."/>
            <person name="McCubbin A.G."/>
            <person name="Shore J.S."/>
        </authorList>
    </citation>
    <scope>NUCLEOTIDE SEQUENCE</scope>
    <source>
        <strain evidence="2">F60SS</strain>
        <tissue evidence="2">Leaves</tissue>
    </source>
</reference>
<reference evidence="2" key="2">
    <citation type="journal article" date="2023" name="Plants (Basel)">
        <title>Annotation of the Turnera subulata (Passifloraceae) Draft Genome Reveals the S-Locus Evolved after the Divergence of Turneroideae from Passifloroideae in a Stepwise Manner.</title>
        <authorList>
            <person name="Henning P.M."/>
            <person name="Roalson E.H."/>
            <person name="Mir W."/>
            <person name="McCubbin A.G."/>
            <person name="Shore J.S."/>
        </authorList>
    </citation>
    <scope>NUCLEOTIDE SEQUENCE</scope>
    <source>
        <strain evidence="2">F60SS</strain>
    </source>
</reference>
<dbReference type="OrthoDB" id="940763at2759"/>
<dbReference type="EMBL" id="JAKUCV010002129">
    <property type="protein sequence ID" value="KAJ4843849.1"/>
    <property type="molecule type" value="Genomic_DNA"/>
</dbReference>
<dbReference type="Pfam" id="PF12937">
    <property type="entry name" value="F-box-like"/>
    <property type="match status" value="1"/>
</dbReference>
<evidence type="ECO:0000313" key="2">
    <source>
        <dbReference type="EMBL" id="KAJ4843849.1"/>
    </source>
</evidence>